<dbReference type="AlphaFoldDB" id="A0AAV1Y166"/>
<dbReference type="PANTHER" id="PTHR36773:SF1">
    <property type="entry name" value="EXPRESSED PROTEIN"/>
    <property type="match status" value="1"/>
</dbReference>
<dbReference type="Proteomes" id="UP001497480">
    <property type="component" value="Unassembled WGS sequence"/>
</dbReference>
<dbReference type="EMBL" id="CAXHTB010000019">
    <property type="protein sequence ID" value="CAL0326875.1"/>
    <property type="molecule type" value="Genomic_DNA"/>
</dbReference>
<organism evidence="1 2">
    <name type="scientific">Lupinus luteus</name>
    <name type="common">European yellow lupine</name>
    <dbReference type="NCBI Taxonomy" id="3873"/>
    <lineage>
        <taxon>Eukaryota</taxon>
        <taxon>Viridiplantae</taxon>
        <taxon>Streptophyta</taxon>
        <taxon>Embryophyta</taxon>
        <taxon>Tracheophyta</taxon>
        <taxon>Spermatophyta</taxon>
        <taxon>Magnoliopsida</taxon>
        <taxon>eudicotyledons</taxon>
        <taxon>Gunneridae</taxon>
        <taxon>Pentapetalae</taxon>
        <taxon>rosids</taxon>
        <taxon>fabids</taxon>
        <taxon>Fabales</taxon>
        <taxon>Fabaceae</taxon>
        <taxon>Papilionoideae</taxon>
        <taxon>50 kb inversion clade</taxon>
        <taxon>genistoids sensu lato</taxon>
        <taxon>core genistoids</taxon>
        <taxon>Genisteae</taxon>
        <taxon>Lupinus</taxon>
    </lineage>
</organism>
<protein>
    <submittedName>
        <fullName evidence="1">Uncharacterized protein</fullName>
    </submittedName>
</protein>
<name>A0AAV1Y166_LUPLU</name>
<evidence type="ECO:0000313" key="1">
    <source>
        <dbReference type="EMBL" id="CAL0326875.1"/>
    </source>
</evidence>
<gene>
    <name evidence="1" type="ORF">LLUT_LOCUS27935</name>
</gene>
<evidence type="ECO:0000313" key="2">
    <source>
        <dbReference type="Proteomes" id="UP001497480"/>
    </source>
</evidence>
<comment type="caution">
    <text evidence="1">The sequence shown here is derived from an EMBL/GenBank/DDBJ whole genome shotgun (WGS) entry which is preliminary data.</text>
</comment>
<dbReference type="GO" id="GO:0009536">
    <property type="term" value="C:plastid"/>
    <property type="evidence" value="ECO:0007669"/>
    <property type="project" value="TreeGrafter"/>
</dbReference>
<dbReference type="PANTHER" id="PTHR36773">
    <property type="entry name" value="EXPRESSED PROTEIN"/>
    <property type="match status" value="1"/>
</dbReference>
<accession>A0AAV1Y166</accession>
<reference evidence="1 2" key="1">
    <citation type="submission" date="2024-03" db="EMBL/GenBank/DDBJ databases">
        <authorList>
            <person name="Martinez-Hernandez J."/>
        </authorList>
    </citation>
    <scope>NUCLEOTIDE SEQUENCE [LARGE SCALE GENOMIC DNA]</scope>
</reference>
<proteinExistence type="predicted"/>
<sequence>MDTLSSSSSSVDEYSASSTLITFHTPIPLLRGPLPSGLSESAPYALAFRDPHSWANSYRSSLRNIVKQCEEGARIGCAISASSNCKPPWWNLLLGSKAEDLKERERCEEREMNQCFVLAKEKCVEFAKAKCSVPFRDARIKGLGFKDGLRFLNLASINNPTLFMITPPHTNCRASELLGFDDYVECILGEGGEGAHD</sequence>
<keyword evidence="2" id="KW-1185">Reference proteome</keyword>